<name>A0A517I8W3_BREBE</name>
<dbReference type="Pfam" id="PF13561">
    <property type="entry name" value="adh_short_C2"/>
    <property type="match status" value="1"/>
</dbReference>
<evidence type="ECO:0000256" key="2">
    <source>
        <dbReference type="ARBA" id="ARBA00023002"/>
    </source>
</evidence>
<dbReference type="InterPro" id="IPR020904">
    <property type="entry name" value="Sc_DH/Rdtase_CS"/>
</dbReference>
<dbReference type="RefSeq" id="WP_144616979.1">
    <property type="nucleotide sequence ID" value="NZ_CP042161.1"/>
</dbReference>
<dbReference type="PANTHER" id="PTHR48107:SF7">
    <property type="entry name" value="RE15974P"/>
    <property type="match status" value="1"/>
</dbReference>
<comment type="similarity">
    <text evidence="1">Belongs to the short-chain dehydrogenases/reductases (SDR) family.</text>
</comment>
<dbReference type="SUPFAM" id="SSF51735">
    <property type="entry name" value="NAD(P)-binding Rossmann-fold domains"/>
    <property type="match status" value="1"/>
</dbReference>
<evidence type="ECO:0000256" key="1">
    <source>
        <dbReference type="ARBA" id="ARBA00006484"/>
    </source>
</evidence>
<dbReference type="NCBIfam" id="NF009499">
    <property type="entry name" value="PRK12859.1"/>
    <property type="match status" value="1"/>
</dbReference>
<dbReference type="GO" id="GO:0016614">
    <property type="term" value="F:oxidoreductase activity, acting on CH-OH group of donors"/>
    <property type="evidence" value="ECO:0007669"/>
    <property type="project" value="UniProtKB-ARBA"/>
</dbReference>
<dbReference type="Proteomes" id="UP000317713">
    <property type="component" value="Chromosome"/>
</dbReference>
<evidence type="ECO:0000313" key="4">
    <source>
        <dbReference type="Proteomes" id="UP000317713"/>
    </source>
</evidence>
<dbReference type="PANTHER" id="PTHR48107">
    <property type="entry name" value="NADPH-DEPENDENT ALDEHYDE REDUCTASE-LIKE PROTEIN, CHLOROPLASTIC-RELATED"/>
    <property type="match status" value="1"/>
</dbReference>
<dbReference type="InterPro" id="IPR002347">
    <property type="entry name" value="SDR_fam"/>
</dbReference>
<dbReference type="GO" id="GO:0008206">
    <property type="term" value="P:bile acid metabolic process"/>
    <property type="evidence" value="ECO:0007669"/>
    <property type="project" value="UniProtKB-ARBA"/>
</dbReference>
<dbReference type="PRINTS" id="PR00081">
    <property type="entry name" value="GDHRDH"/>
</dbReference>
<accession>A0A517I8W3</accession>
<dbReference type="NCBIfam" id="NF009389">
    <property type="entry name" value="PRK12748.1"/>
    <property type="match status" value="1"/>
</dbReference>
<dbReference type="Gene3D" id="3.40.50.720">
    <property type="entry name" value="NAD(P)-binding Rossmann-like Domain"/>
    <property type="match status" value="1"/>
</dbReference>
<dbReference type="AlphaFoldDB" id="A0A517I8W3"/>
<organism evidence="3 4">
    <name type="scientific">Brevibacillus brevis</name>
    <name type="common">Bacillus brevis</name>
    <dbReference type="NCBI Taxonomy" id="1393"/>
    <lineage>
        <taxon>Bacteria</taxon>
        <taxon>Bacillati</taxon>
        <taxon>Bacillota</taxon>
        <taxon>Bacilli</taxon>
        <taxon>Bacillales</taxon>
        <taxon>Paenibacillaceae</taxon>
        <taxon>Brevibacillus</taxon>
    </lineage>
</organism>
<dbReference type="FunFam" id="3.40.50.720:FF:000084">
    <property type="entry name" value="Short-chain dehydrogenase reductase"/>
    <property type="match status" value="1"/>
</dbReference>
<keyword evidence="2" id="KW-0560">Oxidoreductase</keyword>
<dbReference type="InterPro" id="IPR036291">
    <property type="entry name" value="NAD(P)-bd_dom_sf"/>
</dbReference>
<dbReference type="CDD" id="cd05233">
    <property type="entry name" value="SDR_c"/>
    <property type="match status" value="1"/>
</dbReference>
<sequence length="260" mass="28001">MTTHLRLHGKISIVTGASRLQGIGAAICKMLASHGADIFHTYWTAYDHSMAHGIQKDEPAILQEEIRRYGVRCAGIEIDLSQPDAYKKVLDAATAQLGAPSILVNNACYSTNDGYEALDMASLDAHYAINVRATTMLSVEFARRFSQQRGGRIINMTSGQSKGAMAGEIAYAATKGAVDALTTTLAAEVATRGITVNAVNPGPTDTGWMNEEIMQNILQRSPFGRIGQPKDAARLVAFLASDEAEWITGQIMHSEGGFIR</sequence>
<reference evidence="3 4" key="1">
    <citation type="submission" date="2019-07" db="EMBL/GenBank/DDBJ databases">
        <title>Characterization of Brevibacillus brevis HK544, as a potential biocontrol agent.</title>
        <authorList>
            <person name="Kim H."/>
        </authorList>
    </citation>
    <scope>NUCLEOTIDE SEQUENCE [LARGE SCALE GENOMIC DNA]</scope>
    <source>
        <strain evidence="3 4">HK544</strain>
    </source>
</reference>
<protein>
    <submittedName>
        <fullName evidence="3">SDR family oxidoreductase</fullName>
    </submittedName>
</protein>
<dbReference type="PRINTS" id="PR00080">
    <property type="entry name" value="SDRFAMILY"/>
</dbReference>
<proteinExistence type="inferred from homology"/>
<dbReference type="EMBL" id="CP042161">
    <property type="protein sequence ID" value="QDS35340.1"/>
    <property type="molecule type" value="Genomic_DNA"/>
</dbReference>
<evidence type="ECO:0000313" key="3">
    <source>
        <dbReference type="EMBL" id="QDS35340.1"/>
    </source>
</evidence>
<dbReference type="PROSITE" id="PS00061">
    <property type="entry name" value="ADH_SHORT"/>
    <property type="match status" value="1"/>
</dbReference>
<gene>
    <name evidence="3" type="ORF">FPS98_15720</name>
</gene>